<dbReference type="GO" id="GO:0000976">
    <property type="term" value="F:transcription cis-regulatory region binding"/>
    <property type="evidence" value="ECO:0007669"/>
    <property type="project" value="TreeGrafter"/>
</dbReference>
<dbReference type="PANTHER" id="PTHR30055:SF151">
    <property type="entry name" value="TRANSCRIPTIONAL REGULATORY PROTEIN"/>
    <property type="match status" value="1"/>
</dbReference>
<dbReference type="Gene3D" id="1.10.357.10">
    <property type="entry name" value="Tetracycline Repressor, domain 2"/>
    <property type="match status" value="1"/>
</dbReference>
<dbReference type="EMBL" id="JAAGOB010000005">
    <property type="protein sequence ID" value="NED95742.1"/>
    <property type="molecule type" value="Genomic_DNA"/>
</dbReference>
<evidence type="ECO:0000256" key="4">
    <source>
        <dbReference type="ARBA" id="ARBA00023163"/>
    </source>
</evidence>
<dbReference type="SUPFAM" id="SSF48498">
    <property type="entry name" value="Tetracyclin repressor-like, C-terminal domain"/>
    <property type="match status" value="1"/>
</dbReference>
<keyword evidence="2" id="KW-0805">Transcription regulation</keyword>
<dbReference type="SUPFAM" id="SSF46689">
    <property type="entry name" value="Homeodomain-like"/>
    <property type="match status" value="1"/>
</dbReference>
<dbReference type="PRINTS" id="PR00400">
    <property type="entry name" value="TETREPRESSOR"/>
</dbReference>
<dbReference type="InterPro" id="IPR004111">
    <property type="entry name" value="Repressor_TetR_C"/>
</dbReference>
<dbReference type="RefSeq" id="WP_163818527.1">
    <property type="nucleotide sequence ID" value="NZ_JAAGOB010000005.1"/>
</dbReference>
<feature type="DNA-binding region" description="H-T-H motif" evidence="5">
    <location>
        <begin position="55"/>
        <end position="74"/>
    </location>
</feature>
<evidence type="ECO:0000256" key="5">
    <source>
        <dbReference type="PROSITE-ProRule" id="PRU00335"/>
    </source>
</evidence>
<evidence type="ECO:0000259" key="6">
    <source>
        <dbReference type="PROSITE" id="PS50977"/>
    </source>
</evidence>
<dbReference type="Proteomes" id="UP000469185">
    <property type="component" value="Unassembled WGS sequence"/>
</dbReference>
<evidence type="ECO:0000256" key="3">
    <source>
        <dbReference type="ARBA" id="ARBA00023125"/>
    </source>
</evidence>
<protein>
    <submittedName>
        <fullName evidence="7">TetR/AcrR family transcriptional regulator</fullName>
    </submittedName>
</protein>
<gene>
    <name evidence="7" type="ORF">G1H11_10500</name>
</gene>
<keyword evidence="1" id="KW-0678">Repressor</keyword>
<evidence type="ECO:0000313" key="7">
    <source>
        <dbReference type="EMBL" id="NED95742.1"/>
    </source>
</evidence>
<organism evidence="7 8">
    <name type="scientific">Phytoactinopolyspora alkaliphila</name>
    <dbReference type="NCBI Taxonomy" id="1783498"/>
    <lineage>
        <taxon>Bacteria</taxon>
        <taxon>Bacillati</taxon>
        <taxon>Actinomycetota</taxon>
        <taxon>Actinomycetes</taxon>
        <taxon>Jiangellales</taxon>
        <taxon>Jiangellaceae</taxon>
        <taxon>Phytoactinopolyspora</taxon>
    </lineage>
</organism>
<dbReference type="InterPro" id="IPR009057">
    <property type="entry name" value="Homeodomain-like_sf"/>
</dbReference>
<keyword evidence="8" id="KW-1185">Reference proteome</keyword>
<evidence type="ECO:0000256" key="2">
    <source>
        <dbReference type="ARBA" id="ARBA00023015"/>
    </source>
</evidence>
<comment type="caution">
    <text evidence="7">The sequence shown here is derived from an EMBL/GenBank/DDBJ whole genome shotgun (WGS) entry which is preliminary data.</text>
</comment>
<reference evidence="7 8" key="1">
    <citation type="submission" date="2020-02" db="EMBL/GenBank/DDBJ databases">
        <authorList>
            <person name="Li X.-J."/>
            <person name="Feng X.-M."/>
        </authorList>
    </citation>
    <scope>NUCLEOTIDE SEQUENCE [LARGE SCALE GENOMIC DNA]</scope>
    <source>
        <strain evidence="7 8">CGMCC 4.7225</strain>
    </source>
</reference>
<dbReference type="AlphaFoldDB" id="A0A6N9YLB8"/>
<dbReference type="InterPro" id="IPR001647">
    <property type="entry name" value="HTH_TetR"/>
</dbReference>
<keyword evidence="3 5" id="KW-0238">DNA-binding</keyword>
<dbReference type="GO" id="GO:0046677">
    <property type="term" value="P:response to antibiotic"/>
    <property type="evidence" value="ECO:0007669"/>
    <property type="project" value="InterPro"/>
</dbReference>
<dbReference type="PANTHER" id="PTHR30055">
    <property type="entry name" value="HTH-TYPE TRANSCRIPTIONAL REGULATOR RUTR"/>
    <property type="match status" value="1"/>
</dbReference>
<keyword evidence="4" id="KW-0804">Transcription</keyword>
<dbReference type="Pfam" id="PF00440">
    <property type="entry name" value="TetR_N"/>
    <property type="match status" value="1"/>
</dbReference>
<evidence type="ECO:0000313" key="8">
    <source>
        <dbReference type="Proteomes" id="UP000469185"/>
    </source>
</evidence>
<dbReference type="Pfam" id="PF02909">
    <property type="entry name" value="TetR_C_1"/>
    <property type="match status" value="1"/>
</dbReference>
<dbReference type="InterPro" id="IPR050109">
    <property type="entry name" value="HTH-type_TetR-like_transc_reg"/>
</dbReference>
<dbReference type="GO" id="GO:0003700">
    <property type="term" value="F:DNA-binding transcription factor activity"/>
    <property type="evidence" value="ECO:0007669"/>
    <property type="project" value="TreeGrafter"/>
</dbReference>
<proteinExistence type="predicted"/>
<accession>A0A6N9YLB8</accession>
<name>A0A6N9YLB8_9ACTN</name>
<feature type="domain" description="HTH tetR-type" evidence="6">
    <location>
        <begin position="32"/>
        <end position="92"/>
    </location>
</feature>
<dbReference type="InterPro" id="IPR036271">
    <property type="entry name" value="Tet_transcr_reg_TetR-rel_C_sf"/>
</dbReference>
<sequence>MTTEYSGSGDLHRSLELLWRRGERPTRGPKPGLTLDKIIIAAIEVADAEGLEALSMRKVAAKLGVGTMSLYRYVPGKSELLDLMLDHVVKIPGELSAEGSQHWRAFLEADARGHWQLCLDHQWYPFVDQTRPLLGPNGLRGVEYAVGQLSATGLSDQELIMLISVVSNFVEATARTYISELQAEKRTGVSNDEFWAAQEPVLVEAMNSGEFPTMAQLSEDTFWFTHEQVFEFGLQRLLDGFEAFIESR</sequence>
<dbReference type="InterPro" id="IPR003012">
    <property type="entry name" value="Tet_transcr_reg_TetR"/>
</dbReference>
<dbReference type="Gene3D" id="1.10.10.60">
    <property type="entry name" value="Homeodomain-like"/>
    <property type="match status" value="1"/>
</dbReference>
<evidence type="ECO:0000256" key="1">
    <source>
        <dbReference type="ARBA" id="ARBA00022491"/>
    </source>
</evidence>
<dbReference type="PROSITE" id="PS50977">
    <property type="entry name" value="HTH_TETR_2"/>
    <property type="match status" value="1"/>
</dbReference>
<dbReference type="GO" id="GO:0045892">
    <property type="term" value="P:negative regulation of DNA-templated transcription"/>
    <property type="evidence" value="ECO:0007669"/>
    <property type="project" value="InterPro"/>
</dbReference>